<evidence type="ECO:0000313" key="8">
    <source>
        <dbReference type="EMBL" id="TCJ87513.1"/>
    </source>
</evidence>
<comment type="caution">
    <text evidence="8">The sequence shown here is derived from an EMBL/GenBank/DDBJ whole genome shotgun (WGS) entry which is preliminary data.</text>
</comment>
<dbReference type="GO" id="GO:0031460">
    <property type="term" value="P:glycine betaine transport"/>
    <property type="evidence" value="ECO:0007669"/>
    <property type="project" value="TreeGrafter"/>
</dbReference>
<protein>
    <submittedName>
        <fullName evidence="8">Osmoprotectant transport system permease protein</fullName>
    </submittedName>
</protein>
<dbReference type="PROSITE" id="PS50928">
    <property type="entry name" value="ABC_TM1"/>
    <property type="match status" value="1"/>
</dbReference>
<feature type="transmembrane region" description="Helical" evidence="6">
    <location>
        <begin position="357"/>
        <end position="376"/>
    </location>
</feature>
<keyword evidence="2 6" id="KW-0813">Transport</keyword>
<feature type="transmembrane region" description="Helical" evidence="6">
    <location>
        <begin position="219"/>
        <end position="242"/>
    </location>
</feature>
<feature type="transmembrane region" description="Helical" evidence="6">
    <location>
        <begin position="144"/>
        <end position="167"/>
    </location>
</feature>
<feature type="transmembrane region" description="Helical" evidence="6">
    <location>
        <begin position="77"/>
        <end position="94"/>
    </location>
</feature>
<comment type="subcellular location">
    <subcellularLocation>
        <location evidence="1 6">Cell membrane</location>
        <topology evidence="1 6">Multi-pass membrane protein</topology>
    </subcellularLocation>
</comment>
<keyword evidence="3 6" id="KW-0812">Transmembrane</keyword>
<dbReference type="SUPFAM" id="SSF161098">
    <property type="entry name" value="MetI-like"/>
    <property type="match status" value="1"/>
</dbReference>
<evidence type="ECO:0000256" key="4">
    <source>
        <dbReference type="ARBA" id="ARBA00022989"/>
    </source>
</evidence>
<dbReference type="InterPro" id="IPR035906">
    <property type="entry name" value="MetI-like_sf"/>
</dbReference>
<evidence type="ECO:0000259" key="7">
    <source>
        <dbReference type="PROSITE" id="PS50928"/>
    </source>
</evidence>
<dbReference type="EMBL" id="SMFQ01000003">
    <property type="protein sequence ID" value="TCJ87513.1"/>
    <property type="molecule type" value="Genomic_DNA"/>
</dbReference>
<evidence type="ECO:0000313" key="9">
    <source>
        <dbReference type="Proteomes" id="UP000294887"/>
    </source>
</evidence>
<gene>
    <name evidence="8" type="ORF">EV695_2023</name>
</gene>
<keyword evidence="4 6" id="KW-1133">Transmembrane helix</keyword>
<evidence type="ECO:0000256" key="6">
    <source>
        <dbReference type="RuleBase" id="RU363032"/>
    </source>
</evidence>
<feature type="transmembrane region" description="Helical" evidence="6">
    <location>
        <begin position="187"/>
        <end position="207"/>
    </location>
</feature>
<proteinExistence type="inferred from homology"/>
<dbReference type="InterPro" id="IPR000515">
    <property type="entry name" value="MetI-like"/>
</dbReference>
<feature type="transmembrane region" description="Helical" evidence="6">
    <location>
        <begin position="12"/>
        <end position="34"/>
    </location>
</feature>
<dbReference type="GO" id="GO:0005886">
    <property type="term" value="C:plasma membrane"/>
    <property type="evidence" value="ECO:0007669"/>
    <property type="project" value="UniProtKB-SubCell"/>
</dbReference>
<dbReference type="GO" id="GO:0055085">
    <property type="term" value="P:transmembrane transport"/>
    <property type="evidence" value="ECO:0007669"/>
    <property type="project" value="InterPro"/>
</dbReference>
<keyword evidence="5 6" id="KW-0472">Membrane</keyword>
<reference evidence="8 9" key="1">
    <citation type="submission" date="2019-03" db="EMBL/GenBank/DDBJ databases">
        <title>Genomic Encyclopedia of Type Strains, Phase IV (KMG-IV): sequencing the most valuable type-strain genomes for metagenomic binning, comparative biology and taxonomic classification.</title>
        <authorList>
            <person name="Goeker M."/>
        </authorList>
    </citation>
    <scope>NUCLEOTIDE SEQUENCE [LARGE SCALE GENOMIC DNA]</scope>
    <source>
        <strain evidence="8 9">DSM 24830</strain>
    </source>
</reference>
<feature type="transmembrane region" description="Helical" evidence="6">
    <location>
        <begin position="114"/>
        <end position="132"/>
    </location>
</feature>
<feature type="transmembrane region" description="Helical" evidence="6">
    <location>
        <begin position="330"/>
        <end position="350"/>
    </location>
</feature>
<dbReference type="InterPro" id="IPR051204">
    <property type="entry name" value="ABC_transp_perm/SBD"/>
</dbReference>
<dbReference type="Gene3D" id="1.10.3720.10">
    <property type="entry name" value="MetI-like"/>
    <property type="match status" value="1"/>
</dbReference>
<dbReference type="PANTHER" id="PTHR30177">
    <property type="entry name" value="GLYCINE BETAINE/L-PROLINE TRANSPORT SYSTEM PERMEASE PROTEIN PROW"/>
    <property type="match status" value="1"/>
</dbReference>
<evidence type="ECO:0000256" key="2">
    <source>
        <dbReference type="ARBA" id="ARBA00022448"/>
    </source>
</evidence>
<organism evidence="8 9">
    <name type="scientific">Cocleimonas flava</name>
    <dbReference type="NCBI Taxonomy" id="634765"/>
    <lineage>
        <taxon>Bacteria</taxon>
        <taxon>Pseudomonadati</taxon>
        <taxon>Pseudomonadota</taxon>
        <taxon>Gammaproteobacteria</taxon>
        <taxon>Thiotrichales</taxon>
        <taxon>Thiotrichaceae</taxon>
        <taxon>Cocleimonas</taxon>
    </lineage>
</organism>
<comment type="similarity">
    <text evidence="6">Belongs to the binding-protein-dependent transport system permease family.</text>
</comment>
<dbReference type="CDD" id="cd06261">
    <property type="entry name" value="TM_PBP2"/>
    <property type="match status" value="1"/>
</dbReference>
<dbReference type="RefSeq" id="WP_207907039.1">
    <property type="nucleotide sequence ID" value="NZ_BAAAFU010000004.1"/>
</dbReference>
<dbReference type="PANTHER" id="PTHR30177:SF30">
    <property type="entry name" value="GLYCINE BETAINE UPTAKE SYSTEM PERMEASE PROTEIN YEHY"/>
    <property type="match status" value="1"/>
</dbReference>
<dbReference type="Pfam" id="PF00528">
    <property type="entry name" value="BPD_transp_1"/>
    <property type="match status" value="1"/>
</dbReference>
<evidence type="ECO:0000256" key="5">
    <source>
        <dbReference type="ARBA" id="ARBA00023136"/>
    </source>
</evidence>
<dbReference type="Proteomes" id="UP000294887">
    <property type="component" value="Unassembled WGS sequence"/>
</dbReference>
<accession>A0A4R1F113</accession>
<sequence>MIPARAGTFGLSAPGVLLAIFGFASLLAPFMTLAANRIVAGKGLTAWQLAGPEVIYPGLLSIITGLILGLFASWPRVRLAGAVLGLAGLFWLLSQSAPQLLQGAGEYARVSPGLGFWCLLAVLILLMADALTQLSPGPMTRLGLLLTIVTVLFILLGSGALSDLSIMKEYASRQGAFYNAALRHLGLAFGSLAAATVIGIPLGILCYHHAGLRRIALPVLSFLQTIPSLAMFGIMIPLLGWIASTVPAAKAIGIAGVGFAPAFLALLLYSLLPVVANMVSGLQSAPESVRDAARGMGMTLMQRLFRVELPLGLPVILAGLRIALVQNIGLAVIAGLIGGGGFGTFVFQGLNQTATDLILLGALPTVALALTAAIVMDVLVEVTKPSQSAQHTQGMPRKPS</sequence>
<keyword evidence="9" id="KW-1185">Reference proteome</keyword>
<name>A0A4R1F113_9GAMM</name>
<feature type="transmembrane region" description="Helical" evidence="6">
    <location>
        <begin position="54"/>
        <end position="72"/>
    </location>
</feature>
<feature type="transmembrane region" description="Helical" evidence="6">
    <location>
        <begin position="248"/>
        <end position="272"/>
    </location>
</feature>
<dbReference type="AlphaFoldDB" id="A0A4R1F113"/>
<evidence type="ECO:0000256" key="3">
    <source>
        <dbReference type="ARBA" id="ARBA00022692"/>
    </source>
</evidence>
<feature type="domain" description="ABC transmembrane type-1" evidence="7">
    <location>
        <begin position="181"/>
        <end position="376"/>
    </location>
</feature>
<evidence type="ECO:0000256" key="1">
    <source>
        <dbReference type="ARBA" id="ARBA00004651"/>
    </source>
</evidence>
<feature type="transmembrane region" description="Helical" evidence="6">
    <location>
        <begin position="304"/>
        <end position="324"/>
    </location>
</feature>